<dbReference type="PANTHER" id="PTHR30176:SF3">
    <property type="entry name" value="FERREDOXIN-TYPE PROTEIN NAPH"/>
    <property type="match status" value="1"/>
</dbReference>
<evidence type="ECO:0000313" key="10">
    <source>
        <dbReference type="Proteomes" id="UP001447842"/>
    </source>
</evidence>
<dbReference type="PROSITE" id="PS00198">
    <property type="entry name" value="4FE4S_FER_1"/>
    <property type="match status" value="1"/>
</dbReference>
<dbReference type="RefSeq" id="WP_345971873.1">
    <property type="nucleotide sequence ID" value="NZ_CP147920.1"/>
</dbReference>
<evidence type="ECO:0000256" key="5">
    <source>
        <dbReference type="ARBA" id="ARBA00023004"/>
    </source>
</evidence>
<keyword evidence="1" id="KW-0813">Transport</keyword>
<dbReference type="PANTHER" id="PTHR30176">
    <property type="entry name" value="FERREDOXIN-TYPE PROTEIN NAPH"/>
    <property type="match status" value="1"/>
</dbReference>
<name>A0ABZ3H679_9BACT</name>
<dbReference type="Pfam" id="PF12801">
    <property type="entry name" value="Fer4_5"/>
    <property type="match status" value="2"/>
</dbReference>
<evidence type="ECO:0000256" key="6">
    <source>
        <dbReference type="ARBA" id="ARBA00023014"/>
    </source>
</evidence>
<gene>
    <name evidence="9" type="ORF">WCY31_07190</name>
</gene>
<protein>
    <submittedName>
        <fullName evidence="9">4Fe-4S binding protein</fullName>
    </submittedName>
</protein>
<keyword evidence="7" id="KW-1133">Transmembrane helix</keyword>
<keyword evidence="7" id="KW-0472">Membrane</keyword>
<sequence>MNLNRFRFLFQLAAFMLLVYGGYAGIDLGNKLPTFACVFNSEGSGGKCYLGMLQHDLNHPLKSFLGFAGGAFLISLGVFILWLVLLNKAWCGYMCPLGTMQDWITALRKKMRIGASEYTWENRSRIKPIKYILLVLLLIIPIMISNSLLGLPTLPSGLSMPFCDICPGRMMIPLFTGDFHQFYIDYSTTADLVMTTLGMVVTGLFLAGAFIKKRFFCYFCPMSALHYVFSKSTAFRLLKDGAKCTKCGDCYQACDMDILEIADDVTHRNLVTEDCTLCLKCVAACPEEGCLEANFAGQTLFESTKEGFILRMAMERNTQNADS</sequence>
<dbReference type="EMBL" id="CP147920">
    <property type="protein sequence ID" value="XAU14040.1"/>
    <property type="molecule type" value="Genomic_DNA"/>
</dbReference>
<dbReference type="Pfam" id="PF13237">
    <property type="entry name" value="Fer4_10"/>
    <property type="match status" value="1"/>
</dbReference>
<dbReference type="InterPro" id="IPR017900">
    <property type="entry name" value="4Fe4S_Fe_S_CS"/>
</dbReference>
<dbReference type="Gene3D" id="3.30.70.20">
    <property type="match status" value="1"/>
</dbReference>
<keyword evidence="2" id="KW-0004">4Fe-4S</keyword>
<dbReference type="SUPFAM" id="SSF54862">
    <property type="entry name" value="4Fe-4S ferredoxins"/>
    <property type="match status" value="1"/>
</dbReference>
<dbReference type="InterPro" id="IPR017896">
    <property type="entry name" value="4Fe4S_Fe-S-bd"/>
</dbReference>
<feature type="transmembrane region" description="Helical" evidence="7">
    <location>
        <begin position="64"/>
        <end position="86"/>
    </location>
</feature>
<dbReference type="Proteomes" id="UP001447842">
    <property type="component" value="Chromosome"/>
</dbReference>
<keyword evidence="3" id="KW-0479">Metal-binding</keyword>
<evidence type="ECO:0000256" key="3">
    <source>
        <dbReference type="ARBA" id="ARBA00022723"/>
    </source>
</evidence>
<keyword evidence="4" id="KW-0249">Electron transport</keyword>
<feature type="domain" description="4Fe-4S ferredoxin-type" evidence="8">
    <location>
        <begin position="266"/>
        <end position="296"/>
    </location>
</feature>
<accession>A0ABZ3H679</accession>
<evidence type="ECO:0000313" key="9">
    <source>
        <dbReference type="EMBL" id="XAU14040.1"/>
    </source>
</evidence>
<keyword evidence="5" id="KW-0408">Iron</keyword>
<evidence type="ECO:0000256" key="7">
    <source>
        <dbReference type="SAM" id="Phobius"/>
    </source>
</evidence>
<reference evidence="9 10" key="1">
    <citation type="submission" date="2024-03" db="EMBL/GenBank/DDBJ databases">
        <title>Sulfurimonas sp. HSL3-1.</title>
        <authorList>
            <person name="Wang S."/>
        </authorList>
    </citation>
    <scope>NUCLEOTIDE SEQUENCE [LARGE SCALE GENOMIC DNA]</scope>
    <source>
        <strain evidence="9 10">HSL3-1</strain>
    </source>
</reference>
<evidence type="ECO:0000256" key="4">
    <source>
        <dbReference type="ARBA" id="ARBA00022982"/>
    </source>
</evidence>
<dbReference type="PROSITE" id="PS51379">
    <property type="entry name" value="4FE4S_FER_2"/>
    <property type="match status" value="2"/>
</dbReference>
<keyword evidence="7" id="KW-0812">Transmembrane</keyword>
<evidence type="ECO:0000256" key="2">
    <source>
        <dbReference type="ARBA" id="ARBA00022485"/>
    </source>
</evidence>
<evidence type="ECO:0000256" key="1">
    <source>
        <dbReference type="ARBA" id="ARBA00022448"/>
    </source>
</evidence>
<keyword evidence="6" id="KW-0411">Iron-sulfur</keyword>
<keyword evidence="10" id="KW-1185">Reference proteome</keyword>
<feature type="transmembrane region" description="Helical" evidence="7">
    <location>
        <begin position="131"/>
        <end position="151"/>
    </location>
</feature>
<feature type="domain" description="4Fe-4S ferredoxin-type" evidence="8">
    <location>
        <begin position="235"/>
        <end position="264"/>
    </location>
</feature>
<dbReference type="InterPro" id="IPR051684">
    <property type="entry name" value="Electron_Trans/Redox"/>
</dbReference>
<organism evidence="9 10">
    <name type="scientific">Sulfurimonas diazotrophicus</name>
    <dbReference type="NCBI Taxonomy" id="3131939"/>
    <lineage>
        <taxon>Bacteria</taxon>
        <taxon>Pseudomonadati</taxon>
        <taxon>Campylobacterota</taxon>
        <taxon>Epsilonproteobacteria</taxon>
        <taxon>Campylobacterales</taxon>
        <taxon>Sulfurimonadaceae</taxon>
        <taxon>Sulfurimonas</taxon>
    </lineage>
</organism>
<evidence type="ECO:0000259" key="8">
    <source>
        <dbReference type="PROSITE" id="PS51379"/>
    </source>
</evidence>
<proteinExistence type="predicted"/>
<feature type="transmembrane region" description="Helical" evidence="7">
    <location>
        <begin position="192"/>
        <end position="211"/>
    </location>
</feature>